<sequence length="78" mass="8805">MRINHQDQSYFAPLGTSAATACPSTHPTSIQGRDSSYRKGDEEGRGTQNERGLHSKTRRKKAPERRTKNAHTLNRILE</sequence>
<dbReference type="Proteomes" id="UP000622797">
    <property type="component" value="Unassembled WGS sequence"/>
</dbReference>
<comment type="caution">
    <text evidence="2">The sequence shown here is derived from an EMBL/GenBank/DDBJ whole genome shotgun (WGS) entry which is preliminary data.</text>
</comment>
<feature type="region of interest" description="Disordered" evidence="1">
    <location>
        <begin position="1"/>
        <end position="78"/>
    </location>
</feature>
<organism evidence="2 3">
    <name type="scientific">Fusarium sarcochroum</name>
    <dbReference type="NCBI Taxonomy" id="1208366"/>
    <lineage>
        <taxon>Eukaryota</taxon>
        <taxon>Fungi</taxon>
        <taxon>Dikarya</taxon>
        <taxon>Ascomycota</taxon>
        <taxon>Pezizomycotina</taxon>
        <taxon>Sordariomycetes</taxon>
        <taxon>Hypocreomycetidae</taxon>
        <taxon>Hypocreales</taxon>
        <taxon>Nectriaceae</taxon>
        <taxon>Fusarium</taxon>
        <taxon>Fusarium lateritium species complex</taxon>
    </lineage>
</organism>
<evidence type="ECO:0000256" key="1">
    <source>
        <dbReference type="SAM" id="MobiDB-lite"/>
    </source>
</evidence>
<feature type="compositionally biased region" description="Polar residues" evidence="1">
    <location>
        <begin position="17"/>
        <end position="34"/>
    </location>
</feature>
<dbReference type="PROSITE" id="PS51257">
    <property type="entry name" value="PROKAR_LIPOPROTEIN"/>
    <property type="match status" value="1"/>
</dbReference>
<evidence type="ECO:0000313" key="2">
    <source>
        <dbReference type="EMBL" id="KAF4971579.1"/>
    </source>
</evidence>
<keyword evidence="3" id="KW-1185">Reference proteome</keyword>
<accession>A0A8H4U8N4</accession>
<dbReference type="EMBL" id="JABEXW010000089">
    <property type="protein sequence ID" value="KAF4971579.1"/>
    <property type="molecule type" value="Genomic_DNA"/>
</dbReference>
<feature type="compositionally biased region" description="Basic residues" evidence="1">
    <location>
        <begin position="54"/>
        <end position="63"/>
    </location>
</feature>
<proteinExistence type="predicted"/>
<protein>
    <submittedName>
        <fullName evidence="2">Uncharacterized protein</fullName>
    </submittedName>
</protein>
<gene>
    <name evidence="2" type="ORF">FSARC_1645</name>
</gene>
<reference evidence="2" key="1">
    <citation type="journal article" date="2020" name="BMC Genomics">
        <title>Correction to: Identification and distribution of gene clusters required for synthesis of sphingolipid metabolism inhibitors in diverse species of the filamentous fungus Fusarium.</title>
        <authorList>
            <person name="Kim H.S."/>
            <person name="Lohmar J.M."/>
            <person name="Busman M."/>
            <person name="Brown D.W."/>
            <person name="Naumann T.A."/>
            <person name="Divon H.H."/>
            <person name="Lysoe E."/>
            <person name="Uhlig S."/>
            <person name="Proctor R.H."/>
        </authorList>
    </citation>
    <scope>NUCLEOTIDE SEQUENCE</scope>
    <source>
        <strain evidence="2">NRRL 20472</strain>
    </source>
</reference>
<reference evidence="2" key="2">
    <citation type="submission" date="2020-05" db="EMBL/GenBank/DDBJ databases">
        <authorList>
            <person name="Kim H.-S."/>
            <person name="Proctor R.H."/>
            <person name="Brown D.W."/>
        </authorList>
    </citation>
    <scope>NUCLEOTIDE SEQUENCE</scope>
    <source>
        <strain evidence="2">NRRL 20472</strain>
    </source>
</reference>
<evidence type="ECO:0000313" key="3">
    <source>
        <dbReference type="Proteomes" id="UP000622797"/>
    </source>
</evidence>
<dbReference type="AlphaFoldDB" id="A0A8H4U8N4"/>
<name>A0A8H4U8N4_9HYPO</name>
<feature type="compositionally biased region" description="Basic and acidic residues" evidence="1">
    <location>
        <begin position="35"/>
        <end position="45"/>
    </location>
</feature>